<proteinExistence type="predicted"/>
<feature type="chain" id="PRO_5022764504" evidence="1">
    <location>
        <begin position="24"/>
        <end position="131"/>
    </location>
</feature>
<dbReference type="InterPro" id="IPR036249">
    <property type="entry name" value="Thioredoxin-like_sf"/>
</dbReference>
<dbReference type="PANTHER" id="PTHR10438">
    <property type="entry name" value="THIOREDOXIN"/>
    <property type="match status" value="1"/>
</dbReference>
<reference evidence="3 4" key="1">
    <citation type="submission" date="2019-06" db="EMBL/GenBank/DDBJ databases">
        <title>Genome sequence of Rhodobacteraceae bacterium D4M1.</title>
        <authorList>
            <person name="Cao J."/>
        </authorList>
    </citation>
    <scope>NUCLEOTIDE SEQUENCE [LARGE SCALE GENOMIC DNA]</scope>
    <source>
        <strain evidence="3 4">D4M1</strain>
    </source>
</reference>
<evidence type="ECO:0000256" key="1">
    <source>
        <dbReference type="SAM" id="SignalP"/>
    </source>
</evidence>
<dbReference type="Pfam" id="PF00085">
    <property type="entry name" value="Thioredoxin"/>
    <property type="match status" value="1"/>
</dbReference>
<gene>
    <name evidence="3" type="ORF">FDP22_15685</name>
</gene>
<accession>A0A5B8G1K6</accession>
<dbReference type="SUPFAM" id="SSF52833">
    <property type="entry name" value="Thioredoxin-like"/>
    <property type="match status" value="1"/>
</dbReference>
<feature type="domain" description="Thioredoxin" evidence="2">
    <location>
        <begin position="15"/>
        <end position="130"/>
    </location>
</feature>
<evidence type="ECO:0000259" key="2">
    <source>
        <dbReference type="PROSITE" id="PS51352"/>
    </source>
</evidence>
<sequence>MRRIATALSGLGLSLMLGMAAQAAEFRPFVTADFEAARAEGRPVIVDIAADWCPTCKAQKPIIDALASEPAQDRTVIFEVDFDTQKDVVRALGAQRQSTLIAYRGMTETARSVGETRKEALGALFESVLAE</sequence>
<keyword evidence="1" id="KW-0732">Signal</keyword>
<dbReference type="InterPro" id="IPR013766">
    <property type="entry name" value="Thioredoxin_domain"/>
</dbReference>
<dbReference type="AlphaFoldDB" id="A0A5B8G1K6"/>
<dbReference type="OrthoDB" id="7950124at2"/>
<dbReference type="InterPro" id="IPR050620">
    <property type="entry name" value="Thioredoxin_H-type-like"/>
</dbReference>
<dbReference type="PANTHER" id="PTHR10438:SF468">
    <property type="entry name" value="THIOREDOXIN-1-RELATED"/>
    <property type="match status" value="1"/>
</dbReference>
<dbReference type="RefSeq" id="WP_138575089.1">
    <property type="nucleotide sequence ID" value="NZ_CP040818.1"/>
</dbReference>
<dbReference type="Proteomes" id="UP000305888">
    <property type="component" value="Chromosome"/>
</dbReference>
<dbReference type="EMBL" id="CP040818">
    <property type="protein sequence ID" value="QDL93099.1"/>
    <property type="molecule type" value="Genomic_DNA"/>
</dbReference>
<evidence type="ECO:0000313" key="3">
    <source>
        <dbReference type="EMBL" id="QDL93099.1"/>
    </source>
</evidence>
<evidence type="ECO:0000313" key="4">
    <source>
        <dbReference type="Proteomes" id="UP000305888"/>
    </source>
</evidence>
<dbReference type="PROSITE" id="PS51352">
    <property type="entry name" value="THIOREDOXIN_2"/>
    <property type="match status" value="1"/>
</dbReference>
<dbReference type="KEGG" id="ppru:FDP22_15685"/>
<protein>
    <submittedName>
        <fullName evidence="3">Thioredoxin family protein</fullName>
    </submittedName>
</protein>
<name>A0A5B8G1K6_9RHOB</name>
<dbReference type="Gene3D" id="3.40.30.10">
    <property type="entry name" value="Glutaredoxin"/>
    <property type="match status" value="1"/>
</dbReference>
<keyword evidence="4" id="KW-1185">Reference proteome</keyword>
<organism evidence="3 4">
    <name type="scientific">Paroceanicella profunda</name>
    <dbReference type="NCBI Taxonomy" id="2579971"/>
    <lineage>
        <taxon>Bacteria</taxon>
        <taxon>Pseudomonadati</taxon>
        <taxon>Pseudomonadota</taxon>
        <taxon>Alphaproteobacteria</taxon>
        <taxon>Rhodobacterales</taxon>
        <taxon>Paracoccaceae</taxon>
        <taxon>Paroceanicella</taxon>
    </lineage>
</organism>
<dbReference type="CDD" id="cd02947">
    <property type="entry name" value="TRX_family"/>
    <property type="match status" value="1"/>
</dbReference>
<feature type="signal peptide" evidence="1">
    <location>
        <begin position="1"/>
        <end position="23"/>
    </location>
</feature>